<evidence type="ECO:0000256" key="4">
    <source>
        <dbReference type="PIRNR" id="PIRNR006386"/>
    </source>
</evidence>
<dbReference type="OrthoDB" id="4664297at2759"/>
<dbReference type="GO" id="GO:0005739">
    <property type="term" value="C:mitochondrion"/>
    <property type="evidence" value="ECO:0007669"/>
    <property type="project" value="TreeGrafter"/>
</dbReference>
<dbReference type="EMBL" id="BEYU01000013">
    <property type="protein sequence ID" value="GBG25551.1"/>
    <property type="molecule type" value="Genomic_DNA"/>
</dbReference>
<dbReference type="AlphaFoldDB" id="A0A2R5GBR0"/>
<feature type="active site" description="Nucleophile" evidence="5">
    <location>
        <position position="11"/>
    </location>
</feature>
<dbReference type="GO" id="GO:0006749">
    <property type="term" value="P:glutathione metabolic process"/>
    <property type="evidence" value="ECO:0007669"/>
    <property type="project" value="TreeGrafter"/>
</dbReference>
<reference evidence="7 8" key="1">
    <citation type="submission" date="2017-12" db="EMBL/GenBank/DDBJ databases">
        <title>Sequencing, de novo assembly and annotation of complete genome of a new Thraustochytrid species, strain FCC1311.</title>
        <authorList>
            <person name="Sedici K."/>
            <person name="Godart F."/>
            <person name="Aiese Cigliano R."/>
            <person name="Sanseverino W."/>
            <person name="Barakat M."/>
            <person name="Ortet P."/>
            <person name="Marechal E."/>
            <person name="Cagnac O."/>
            <person name="Amato A."/>
        </authorList>
    </citation>
    <scope>NUCLEOTIDE SEQUENCE [LARGE SCALE GENOMIC DNA]</scope>
</reference>
<dbReference type="FunFam" id="3.40.30.10:FF:000096">
    <property type="entry name" value="Glutathione S-transferase kappa"/>
    <property type="match status" value="1"/>
</dbReference>
<comment type="catalytic activity">
    <reaction evidence="3 4">
        <text>RX + glutathione = an S-substituted glutathione + a halide anion + H(+)</text>
        <dbReference type="Rhea" id="RHEA:16437"/>
        <dbReference type="ChEBI" id="CHEBI:15378"/>
        <dbReference type="ChEBI" id="CHEBI:16042"/>
        <dbReference type="ChEBI" id="CHEBI:17792"/>
        <dbReference type="ChEBI" id="CHEBI:57925"/>
        <dbReference type="ChEBI" id="CHEBI:90779"/>
        <dbReference type="EC" id="2.5.1.18"/>
    </reaction>
</comment>
<dbReference type="PIRSF" id="PIRSF006386">
    <property type="entry name" value="HCCAis_GSTk"/>
    <property type="match status" value="1"/>
</dbReference>
<dbReference type="EC" id="2.5.1.18" evidence="4"/>
<feature type="domain" description="DSBA-like thioredoxin" evidence="6">
    <location>
        <begin position="3"/>
        <end position="218"/>
    </location>
</feature>
<protein>
    <recommendedName>
        <fullName evidence="4">Glutathione S-transferase kappa</fullName>
        <ecNumber evidence="4">2.5.1.18</ecNumber>
    </recommendedName>
</protein>
<gene>
    <name evidence="7" type="ORF">FCC1311_017702</name>
</gene>
<dbReference type="InterPro" id="IPR014440">
    <property type="entry name" value="HCCAis_GSTk"/>
</dbReference>
<dbReference type="GO" id="GO:0004602">
    <property type="term" value="F:glutathione peroxidase activity"/>
    <property type="evidence" value="ECO:0007669"/>
    <property type="project" value="TreeGrafter"/>
</dbReference>
<comment type="similarity">
    <text evidence="1 4">Belongs to the GST superfamily. Kappa family.</text>
</comment>
<keyword evidence="2 4" id="KW-0808">Transferase</keyword>
<comment type="caution">
    <text evidence="7">The sequence shown here is derived from an EMBL/GenBank/DDBJ whole genome shotgun (WGS) entry which is preliminary data.</text>
</comment>
<organism evidence="7 8">
    <name type="scientific">Hondaea fermentalgiana</name>
    <dbReference type="NCBI Taxonomy" id="2315210"/>
    <lineage>
        <taxon>Eukaryota</taxon>
        <taxon>Sar</taxon>
        <taxon>Stramenopiles</taxon>
        <taxon>Bigyra</taxon>
        <taxon>Labyrinthulomycetes</taxon>
        <taxon>Thraustochytrida</taxon>
        <taxon>Thraustochytriidae</taxon>
        <taxon>Hondaea</taxon>
    </lineage>
</organism>
<evidence type="ECO:0000256" key="3">
    <source>
        <dbReference type="ARBA" id="ARBA00047960"/>
    </source>
</evidence>
<sequence>MRIEYFFDVISPYSALAWNVVRRYQNLWNIELIARPIFLGGVMQATGNKPPAMLPPRAKMQNEDMARNVALYDVPMLPTPNNFFTEVARTVLQCQRVLVAAENLQKDGAQIDMYALIDSFTEGVHLDKSARDEKNDLKIDDDFLRWRCEKAGLSSDVVSQLLDARSSKAVKEALQKNTMDAVEAGAYGAPFMRITGGKPPFDNTFTIFGSDRFEQIAHICDKTWYGPQPTRHPDASSKL</sequence>
<evidence type="ECO:0000256" key="5">
    <source>
        <dbReference type="PIRSR" id="PIRSR006386-1"/>
    </source>
</evidence>
<dbReference type="GO" id="GO:0004364">
    <property type="term" value="F:glutathione transferase activity"/>
    <property type="evidence" value="ECO:0007669"/>
    <property type="project" value="UniProtKB-UniRule"/>
</dbReference>
<dbReference type="Pfam" id="PF01323">
    <property type="entry name" value="DSBA"/>
    <property type="match status" value="1"/>
</dbReference>
<evidence type="ECO:0000256" key="1">
    <source>
        <dbReference type="ARBA" id="ARBA00006494"/>
    </source>
</evidence>
<dbReference type="InParanoid" id="A0A2R5GBR0"/>
<keyword evidence="8" id="KW-1185">Reference proteome</keyword>
<dbReference type="InterPro" id="IPR001853">
    <property type="entry name" value="DSBA-like_thioredoxin_dom"/>
</dbReference>
<dbReference type="SUPFAM" id="SSF52833">
    <property type="entry name" value="Thioredoxin-like"/>
    <property type="match status" value="1"/>
</dbReference>
<dbReference type="GO" id="GO:0005777">
    <property type="term" value="C:peroxisome"/>
    <property type="evidence" value="ECO:0007669"/>
    <property type="project" value="TreeGrafter"/>
</dbReference>
<proteinExistence type="inferred from homology"/>
<accession>A0A2R5GBR0</accession>
<dbReference type="InterPro" id="IPR036249">
    <property type="entry name" value="Thioredoxin-like_sf"/>
</dbReference>
<evidence type="ECO:0000259" key="6">
    <source>
        <dbReference type="Pfam" id="PF01323"/>
    </source>
</evidence>
<dbReference type="PANTHER" id="PTHR42943">
    <property type="entry name" value="GLUTATHIONE S-TRANSFERASE KAPPA"/>
    <property type="match status" value="1"/>
</dbReference>
<dbReference type="InterPro" id="IPR051924">
    <property type="entry name" value="GST_Kappa/NadH"/>
</dbReference>
<dbReference type="Gene3D" id="3.40.30.10">
    <property type="entry name" value="Glutaredoxin"/>
    <property type="match status" value="1"/>
</dbReference>
<dbReference type="PANTHER" id="PTHR42943:SF2">
    <property type="entry name" value="GLUTATHIONE S-TRANSFERASE KAPPA 1"/>
    <property type="match status" value="1"/>
</dbReference>
<dbReference type="Proteomes" id="UP000241890">
    <property type="component" value="Unassembled WGS sequence"/>
</dbReference>
<evidence type="ECO:0000256" key="2">
    <source>
        <dbReference type="ARBA" id="ARBA00022679"/>
    </source>
</evidence>
<evidence type="ECO:0000313" key="7">
    <source>
        <dbReference type="EMBL" id="GBG25551.1"/>
    </source>
</evidence>
<name>A0A2R5GBR0_9STRA</name>
<evidence type="ECO:0000313" key="8">
    <source>
        <dbReference type="Proteomes" id="UP000241890"/>
    </source>
</evidence>